<sequence length="501" mass="56023">MMEIKKDINDINTKPDDTNANKNITLDPSIAHQRSVSNNKNSNNIVSGSVTPRKLSELLMRRGPLAIRHITQALNEDITNFKDLSSSKQRRLIMGAMDDGDKDNRIVFEKVGWGQWSARQLDDNEDFNTVLDITKKNNLKVRDAASTAKDDNNNIGINTNANVNTNTSSSSRRRSSNSAMVKKPETKTKNKNHPISSPAMTTNSPQAESLSQPSVLYIDEEVLASDEEDDIDIENRDKDMFAFNGRRKSTVVYASNVAGDNVASTADVTEHELMARHIRPKLRNNSRTRRSSSKSKSRPSINKMVPSTVNQQTDIQTFQHQQHFISGQSNKIDLDLLSRSTLSEPPSERPSRVSFSKESGIRSTLFASNGMYKGEEKRNTVGSTTFNNTSSDMSNRFAIPQIAFKNPHIGHNTVESFIPPSAEDTSHNNHEEKQTPSDTTEDEDWAAMGAEVLRNVKNSGTQNVLQRNQHANNVDDRKESQHRRGTDDENDGAILLMNLMK</sequence>
<feature type="compositionally biased region" description="Basic residues" evidence="1">
    <location>
        <begin position="276"/>
        <end position="297"/>
    </location>
</feature>
<dbReference type="GO" id="GO:0000432">
    <property type="term" value="P:positive regulation of transcription from RNA polymerase II promoter by glucose"/>
    <property type="evidence" value="ECO:0007669"/>
    <property type="project" value="TreeGrafter"/>
</dbReference>
<dbReference type="Proteomes" id="UP000000689">
    <property type="component" value="Chromosome 7"/>
</dbReference>
<dbReference type="GO" id="GO:0005634">
    <property type="term" value="C:nucleus"/>
    <property type="evidence" value="ECO:0007669"/>
    <property type="project" value="TreeGrafter"/>
</dbReference>
<dbReference type="OrthoDB" id="5391991at2759"/>
<proteinExistence type="predicted"/>
<dbReference type="KEGG" id="ndi:NDAI_0G02370"/>
<dbReference type="RefSeq" id="XP_003671255.2">
    <property type="nucleotide sequence ID" value="XM_003671207.2"/>
</dbReference>
<feature type="compositionally biased region" description="Basic and acidic residues" evidence="1">
    <location>
        <begin position="1"/>
        <end position="19"/>
    </location>
</feature>
<protein>
    <recommendedName>
        <fullName evidence="4">Protein STB3</fullName>
    </recommendedName>
</protein>
<feature type="compositionally biased region" description="Polar residues" evidence="1">
    <location>
        <begin position="459"/>
        <end position="472"/>
    </location>
</feature>
<feature type="compositionally biased region" description="Low complexity" evidence="1">
    <location>
        <begin position="153"/>
        <end position="170"/>
    </location>
</feature>
<dbReference type="GO" id="GO:0043565">
    <property type="term" value="F:sequence-specific DNA binding"/>
    <property type="evidence" value="ECO:0007669"/>
    <property type="project" value="TreeGrafter"/>
</dbReference>
<evidence type="ECO:0000313" key="3">
    <source>
        <dbReference type="Proteomes" id="UP000000689"/>
    </source>
</evidence>
<dbReference type="OMA" id="HELMARH"/>
<dbReference type="Pfam" id="PF10330">
    <property type="entry name" value="Stb3"/>
    <property type="match status" value="1"/>
</dbReference>
<dbReference type="PANTHER" id="PTHR28164">
    <property type="entry name" value="PROTEIN STB3"/>
    <property type="match status" value="1"/>
</dbReference>
<feature type="region of interest" description="Disordered" evidence="1">
    <location>
        <begin position="1"/>
        <end position="22"/>
    </location>
</feature>
<name>G0WE01_NAUDC</name>
<dbReference type="GeneID" id="11497408"/>
<dbReference type="EMBL" id="HE580273">
    <property type="protein sequence ID" value="CCD26012.2"/>
    <property type="molecule type" value="Genomic_DNA"/>
</dbReference>
<feature type="compositionally biased region" description="Basic and acidic residues" evidence="1">
    <location>
        <begin position="473"/>
        <end position="487"/>
    </location>
</feature>
<feature type="region of interest" description="Disordered" evidence="1">
    <location>
        <begin position="411"/>
        <end position="442"/>
    </location>
</feature>
<accession>G0WE01</accession>
<evidence type="ECO:0008006" key="4">
    <source>
        <dbReference type="Google" id="ProtNLM"/>
    </source>
</evidence>
<feature type="compositionally biased region" description="Basic and acidic residues" evidence="1">
    <location>
        <begin position="424"/>
        <end position="435"/>
    </location>
</feature>
<evidence type="ECO:0000256" key="1">
    <source>
        <dbReference type="SAM" id="MobiDB-lite"/>
    </source>
</evidence>
<dbReference type="PANTHER" id="PTHR28164:SF1">
    <property type="entry name" value="PROTEIN STB3"/>
    <property type="match status" value="1"/>
</dbReference>
<feature type="region of interest" description="Disordered" evidence="1">
    <location>
        <begin position="459"/>
        <end position="492"/>
    </location>
</feature>
<dbReference type="InterPro" id="IPR018818">
    <property type="entry name" value="Stb3"/>
</dbReference>
<dbReference type="AlphaFoldDB" id="G0WE01"/>
<evidence type="ECO:0000313" key="2">
    <source>
        <dbReference type="EMBL" id="CCD26012.2"/>
    </source>
</evidence>
<keyword evidence="3" id="KW-1185">Reference proteome</keyword>
<feature type="region of interest" description="Disordered" evidence="1">
    <location>
        <begin position="276"/>
        <end position="306"/>
    </location>
</feature>
<organism evidence="2 3">
    <name type="scientific">Naumovozyma dairenensis (strain ATCC 10597 / BCRC 20456 / CBS 421 / NBRC 0211 / NRRL Y-12639)</name>
    <name type="common">Saccharomyces dairenensis</name>
    <dbReference type="NCBI Taxonomy" id="1071378"/>
    <lineage>
        <taxon>Eukaryota</taxon>
        <taxon>Fungi</taxon>
        <taxon>Dikarya</taxon>
        <taxon>Ascomycota</taxon>
        <taxon>Saccharomycotina</taxon>
        <taxon>Saccharomycetes</taxon>
        <taxon>Saccharomycetales</taxon>
        <taxon>Saccharomycetaceae</taxon>
        <taxon>Naumovozyma</taxon>
    </lineage>
</organism>
<feature type="compositionally biased region" description="Polar residues" evidence="1">
    <location>
        <begin position="193"/>
        <end position="213"/>
    </location>
</feature>
<feature type="region of interest" description="Disordered" evidence="1">
    <location>
        <begin position="145"/>
        <end position="213"/>
    </location>
</feature>
<reference evidence="2 3" key="1">
    <citation type="journal article" date="2011" name="Proc. Natl. Acad. Sci. U.S.A.">
        <title>Evolutionary erosion of yeast sex chromosomes by mating-type switching accidents.</title>
        <authorList>
            <person name="Gordon J.L."/>
            <person name="Armisen D."/>
            <person name="Proux-Wera E."/>
            <person name="Oheigeartaigh S.S."/>
            <person name="Byrne K.P."/>
            <person name="Wolfe K.H."/>
        </authorList>
    </citation>
    <scope>NUCLEOTIDE SEQUENCE [LARGE SCALE GENOMIC DNA]</scope>
    <source>
        <strain evidence="3">ATCC 10597 / BCRC 20456 / CBS 421 / NBRC 0211 / NRRL Y-12639</strain>
    </source>
</reference>
<gene>
    <name evidence="2" type="primary">NDAI0G02370</name>
    <name evidence="2" type="ordered locus">NDAI_0G02370</name>
</gene>
<dbReference type="eggNOG" id="ENOG502QW7S">
    <property type="taxonomic scope" value="Eukaryota"/>
</dbReference>
<dbReference type="HOGENOM" id="CLU_039968_0_0_1"/>